<reference evidence="1 2" key="1">
    <citation type="submission" date="2006-02" db="EMBL/GenBank/DDBJ databases">
        <authorList>
            <person name="Amann R."/>
            <person name="Ferriera S."/>
            <person name="Johnson J."/>
            <person name="Kravitz S."/>
            <person name="Halpern A."/>
            <person name="Remington K."/>
            <person name="Beeson K."/>
            <person name="Tran B."/>
            <person name="Rogers Y.-H."/>
            <person name="Friedman R."/>
            <person name="Venter J.C."/>
        </authorList>
    </citation>
    <scope>NUCLEOTIDE SEQUENCE [LARGE SCALE GENOMIC DNA]</scope>
    <source>
        <strain evidence="1 2">DSM 3645</strain>
    </source>
</reference>
<proteinExistence type="predicted"/>
<sequence>MPDHLRAAHVHRFLLITNLDDVRPKKVFRKLWRRSAALVRGRFIDKEDYGRFK</sequence>
<dbReference type="Proteomes" id="UP000004358">
    <property type="component" value="Unassembled WGS sequence"/>
</dbReference>
<evidence type="ECO:0000313" key="2">
    <source>
        <dbReference type="Proteomes" id="UP000004358"/>
    </source>
</evidence>
<dbReference type="STRING" id="314230.DSM3645_04795"/>
<dbReference type="HOGENOM" id="CLU_3059056_0_0_0"/>
<name>A4A1N3_9BACT</name>
<dbReference type="EMBL" id="AANZ01000036">
    <property type="protein sequence ID" value="EAQ77338.1"/>
    <property type="molecule type" value="Genomic_DNA"/>
</dbReference>
<gene>
    <name evidence="1" type="ORF">DSM3645_04795</name>
</gene>
<comment type="caution">
    <text evidence="1">The sequence shown here is derived from an EMBL/GenBank/DDBJ whole genome shotgun (WGS) entry which is preliminary data.</text>
</comment>
<dbReference type="AlphaFoldDB" id="A4A1N3"/>
<organism evidence="1 2">
    <name type="scientific">Blastopirellula marina DSM 3645</name>
    <dbReference type="NCBI Taxonomy" id="314230"/>
    <lineage>
        <taxon>Bacteria</taxon>
        <taxon>Pseudomonadati</taxon>
        <taxon>Planctomycetota</taxon>
        <taxon>Planctomycetia</taxon>
        <taxon>Pirellulales</taxon>
        <taxon>Pirellulaceae</taxon>
        <taxon>Blastopirellula</taxon>
    </lineage>
</organism>
<evidence type="ECO:0000313" key="1">
    <source>
        <dbReference type="EMBL" id="EAQ77338.1"/>
    </source>
</evidence>
<protein>
    <submittedName>
        <fullName evidence="1">Uncharacterized protein</fullName>
    </submittedName>
</protein>
<accession>A4A1N3</accession>